<accession>A0ABR2D723</accession>
<dbReference type="Pfam" id="PF00098">
    <property type="entry name" value="zf-CCHC"/>
    <property type="match status" value="2"/>
</dbReference>
<dbReference type="Gene3D" id="3.30.70.330">
    <property type="match status" value="1"/>
</dbReference>
<feature type="region of interest" description="Disordered" evidence="3">
    <location>
        <begin position="171"/>
        <end position="338"/>
    </location>
</feature>
<dbReference type="Proteomes" id="UP001472677">
    <property type="component" value="Unassembled WGS sequence"/>
</dbReference>
<feature type="region of interest" description="Disordered" evidence="3">
    <location>
        <begin position="1"/>
        <end position="32"/>
    </location>
</feature>
<dbReference type="PROSITE" id="PS50158">
    <property type="entry name" value="ZF_CCHC"/>
    <property type="match status" value="2"/>
</dbReference>
<evidence type="ECO:0000256" key="2">
    <source>
        <dbReference type="PROSITE-ProRule" id="PRU00176"/>
    </source>
</evidence>
<feature type="domain" description="CCHC-type" evidence="5">
    <location>
        <begin position="137"/>
        <end position="152"/>
    </location>
</feature>
<evidence type="ECO:0000259" key="5">
    <source>
        <dbReference type="PROSITE" id="PS50158"/>
    </source>
</evidence>
<gene>
    <name evidence="6" type="ORF">V6N12_053269</name>
</gene>
<protein>
    <submittedName>
        <fullName evidence="6">Uncharacterized protein</fullName>
    </submittedName>
</protein>
<feature type="compositionally biased region" description="Basic and acidic residues" evidence="3">
    <location>
        <begin position="21"/>
        <end position="32"/>
    </location>
</feature>
<sequence length="338" mass="38404">MHVGFSPSPSSSPFPLKFHRKENMPRYDDRRGGTRLYVGHLSSRTRSRDLEDMFSRYGRSVGFCLTWRVRDVDMKRDYAFVEFGDPRDADDARYALNGRDLDGSRIVVEFAKGVPRGPGGSRDNPGRGGGPTPGAGRCFNCGIDGHWARDCKAGDWKNKCYRCGERGHIERNCQNSPKKLSHRPRSYSRSPSPYRGRSRSRSYSRGRSDSRSRSPVKRDRSYKREDRRSRSPKHHRGSLSPSRGREHSPAPEERRPQERGSPSPRDHRQTNGSDYSVSPRVRSRSPEAEGGAEDKAHMNSTKENGQNRSSPSPLPRDDRSPIYDDEDNHASARRSESN</sequence>
<name>A0ABR2D723_9ROSI</name>
<dbReference type="SUPFAM" id="SSF54928">
    <property type="entry name" value="RNA-binding domain, RBD"/>
    <property type="match status" value="1"/>
</dbReference>
<feature type="domain" description="RRM" evidence="4">
    <location>
        <begin position="34"/>
        <end position="113"/>
    </location>
</feature>
<feature type="compositionally biased region" description="Basic and acidic residues" evidence="3">
    <location>
        <begin position="206"/>
        <end position="229"/>
    </location>
</feature>
<dbReference type="Gene3D" id="4.10.60.10">
    <property type="entry name" value="Zinc finger, CCHC-type"/>
    <property type="match status" value="2"/>
</dbReference>
<evidence type="ECO:0000256" key="1">
    <source>
        <dbReference type="PROSITE-ProRule" id="PRU00047"/>
    </source>
</evidence>
<dbReference type="Pfam" id="PF00076">
    <property type="entry name" value="RRM_1"/>
    <property type="match status" value="1"/>
</dbReference>
<dbReference type="InterPro" id="IPR012677">
    <property type="entry name" value="Nucleotide-bd_a/b_plait_sf"/>
</dbReference>
<proteinExistence type="predicted"/>
<dbReference type="InterPro" id="IPR000504">
    <property type="entry name" value="RRM_dom"/>
</dbReference>
<feature type="region of interest" description="Disordered" evidence="3">
    <location>
        <begin position="112"/>
        <end position="132"/>
    </location>
</feature>
<reference evidence="6 7" key="1">
    <citation type="journal article" date="2024" name="G3 (Bethesda)">
        <title>Genome assembly of Hibiscus sabdariffa L. provides insights into metabolisms of medicinal natural products.</title>
        <authorList>
            <person name="Kim T."/>
        </authorList>
    </citation>
    <scope>NUCLEOTIDE SEQUENCE [LARGE SCALE GENOMIC DNA]</scope>
    <source>
        <strain evidence="6">TK-2024</strain>
        <tissue evidence="6">Old leaves</tissue>
    </source>
</reference>
<comment type="caution">
    <text evidence="6">The sequence shown here is derived from an EMBL/GenBank/DDBJ whole genome shotgun (WGS) entry which is preliminary data.</text>
</comment>
<dbReference type="SUPFAM" id="SSF57756">
    <property type="entry name" value="Retrovirus zinc finger-like domains"/>
    <property type="match status" value="1"/>
</dbReference>
<dbReference type="SMART" id="SM00360">
    <property type="entry name" value="RRM"/>
    <property type="match status" value="1"/>
</dbReference>
<organism evidence="6 7">
    <name type="scientific">Hibiscus sabdariffa</name>
    <name type="common">roselle</name>
    <dbReference type="NCBI Taxonomy" id="183260"/>
    <lineage>
        <taxon>Eukaryota</taxon>
        <taxon>Viridiplantae</taxon>
        <taxon>Streptophyta</taxon>
        <taxon>Embryophyta</taxon>
        <taxon>Tracheophyta</taxon>
        <taxon>Spermatophyta</taxon>
        <taxon>Magnoliopsida</taxon>
        <taxon>eudicotyledons</taxon>
        <taxon>Gunneridae</taxon>
        <taxon>Pentapetalae</taxon>
        <taxon>rosids</taxon>
        <taxon>malvids</taxon>
        <taxon>Malvales</taxon>
        <taxon>Malvaceae</taxon>
        <taxon>Malvoideae</taxon>
        <taxon>Hibiscus</taxon>
    </lineage>
</organism>
<evidence type="ECO:0000259" key="4">
    <source>
        <dbReference type="PROSITE" id="PS50102"/>
    </source>
</evidence>
<keyword evidence="1" id="KW-0862">Zinc</keyword>
<evidence type="ECO:0000313" key="7">
    <source>
        <dbReference type="Proteomes" id="UP001472677"/>
    </source>
</evidence>
<dbReference type="PROSITE" id="PS50102">
    <property type="entry name" value="RRM"/>
    <property type="match status" value="1"/>
</dbReference>
<feature type="compositionally biased region" description="Gly residues" evidence="3">
    <location>
        <begin position="116"/>
        <end position="132"/>
    </location>
</feature>
<dbReference type="PANTHER" id="PTHR48038:SF1">
    <property type="entry name" value="RIBONUCLEOPROTEIN RB97D"/>
    <property type="match status" value="1"/>
</dbReference>
<evidence type="ECO:0000313" key="6">
    <source>
        <dbReference type="EMBL" id="KAK8531807.1"/>
    </source>
</evidence>
<evidence type="ECO:0000256" key="3">
    <source>
        <dbReference type="SAM" id="MobiDB-lite"/>
    </source>
</evidence>
<dbReference type="PANTHER" id="PTHR48038">
    <property type="entry name" value="RIBONUCLEOPROTEIN RB97D"/>
    <property type="match status" value="1"/>
</dbReference>
<keyword evidence="1" id="KW-0863">Zinc-finger</keyword>
<keyword evidence="1" id="KW-0479">Metal-binding</keyword>
<keyword evidence="7" id="KW-1185">Reference proteome</keyword>
<dbReference type="SMART" id="SM00343">
    <property type="entry name" value="ZnF_C2HC"/>
    <property type="match status" value="2"/>
</dbReference>
<dbReference type="InterPro" id="IPR001878">
    <property type="entry name" value="Znf_CCHC"/>
</dbReference>
<feature type="compositionally biased region" description="Polar residues" evidence="3">
    <location>
        <begin position="298"/>
        <end position="307"/>
    </location>
</feature>
<feature type="domain" description="CCHC-type" evidence="5">
    <location>
        <begin position="159"/>
        <end position="175"/>
    </location>
</feature>
<feature type="compositionally biased region" description="Basic and acidic residues" evidence="3">
    <location>
        <begin position="284"/>
        <end position="297"/>
    </location>
</feature>
<feature type="compositionally biased region" description="Basic and acidic residues" evidence="3">
    <location>
        <begin position="315"/>
        <end position="338"/>
    </location>
</feature>
<dbReference type="InterPro" id="IPR035979">
    <property type="entry name" value="RBD_domain_sf"/>
</dbReference>
<feature type="compositionally biased region" description="Low complexity" evidence="3">
    <location>
        <begin position="1"/>
        <end position="15"/>
    </location>
</feature>
<keyword evidence="2" id="KW-0694">RNA-binding</keyword>
<feature type="compositionally biased region" description="Basic and acidic residues" evidence="3">
    <location>
        <begin position="243"/>
        <end position="269"/>
    </location>
</feature>
<dbReference type="EMBL" id="JBBPBM010000034">
    <property type="protein sequence ID" value="KAK8531807.1"/>
    <property type="molecule type" value="Genomic_DNA"/>
</dbReference>
<dbReference type="InterPro" id="IPR036875">
    <property type="entry name" value="Znf_CCHC_sf"/>
</dbReference>